<proteinExistence type="predicted"/>
<dbReference type="PROSITE" id="PS00928">
    <property type="entry name" value="TREHALASE_2"/>
    <property type="match status" value="1"/>
</dbReference>
<dbReference type="PROSITE" id="PS00927">
    <property type="entry name" value="TREHALASE_1"/>
    <property type="match status" value="1"/>
</dbReference>
<dbReference type="GO" id="GO:0005993">
    <property type="term" value="P:trehalose catabolic process"/>
    <property type="evidence" value="ECO:0007669"/>
    <property type="project" value="TreeGrafter"/>
</dbReference>
<dbReference type="InterPro" id="IPR008928">
    <property type="entry name" value="6-hairpin_glycosidase_sf"/>
</dbReference>
<gene>
    <name evidence="3" type="primary">treA</name>
    <name evidence="3" type="ORF">HME9304_03128</name>
</gene>
<dbReference type="PROSITE" id="PS51257">
    <property type="entry name" value="PROKAR_LIPOPROTEIN"/>
    <property type="match status" value="1"/>
</dbReference>
<dbReference type="Pfam" id="PF01204">
    <property type="entry name" value="Trehalase"/>
    <property type="match status" value="1"/>
</dbReference>
<dbReference type="InterPro" id="IPR001661">
    <property type="entry name" value="Glyco_hydro_37"/>
</dbReference>
<dbReference type="KEGG" id="spon:HME9304_03128"/>
<evidence type="ECO:0000313" key="3">
    <source>
        <dbReference type="EMBL" id="AWX46096.1"/>
    </source>
</evidence>
<dbReference type="OrthoDB" id="106887at2"/>
<dbReference type="NCBIfam" id="NF009773">
    <property type="entry name" value="PRK13270.1"/>
    <property type="match status" value="1"/>
</dbReference>
<keyword evidence="1 3" id="KW-0378">Hydrolase</keyword>
<dbReference type="Gene3D" id="1.50.10.10">
    <property type="match status" value="1"/>
</dbReference>
<keyword evidence="2 3" id="KW-0326">Glycosidase</keyword>
<dbReference type="EMBL" id="CP030104">
    <property type="protein sequence ID" value="AWX46096.1"/>
    <property type="molecule type" value="Genomic_DNA"/>
</dbReference>
<dbReference type="PANTHER" id="PTHR23403">
    <property type="entry name" value="TREHALASE"/>
    <property type="match status" value="1"/>
</dbReference>
<sequence>MQKWYFGFCLLYLLLACEESRKPAKEIVLYESQIFKDVQLAAIFKDSKTFVDLVPKIDISELESKYLQEKEKHDFDLKIFVDQNFEDRSMKTLEFETDTTKTMYEHISLMWDKLTRGPDSVIAYSSRIALPNKYVVPGGRFQEIYYWDSYFTIEGLLADGRYDLAKDMVDNFAFLIDSIGFIPNGTRNYYKTRSQPPFFTLMVDALAKKDTSQLKNYLPQLLKEYEFWMDGANIIENGESEQHIVRIQEDVTLNRYWDKGNTPRPEAYKEDMHLANKLQSDSSKAMLYQDLRSAAASGWDFSSRWYTKNGDFGSTKTSNILPIDLNCLLHFMESTIAKAYKFNGNDGAAKEFKSKANNRKKAIEKYFWNEGTGFYHDYNFTLDEMTPELTLAGAFPLYFNLSSTEKAEQVKTVLMDKFLKDGGLVTTLKNSGQQWDAPNGWAPLQWIAVNGLLNYGYEEEAKEVMERWLALNEKVYKNTGKMMEKYNVEDLTLLSGGGEYETQDGFGWTNGVALAFKTMLTDMEVTME</sequence>
<reference evidence="3 4" key="1">
    <citation type="submission" date="2018-06" db="EMBL/GenBank/DDBJ databases">
        <title>Spongiibacterium sp. HME9304 Genome sequencing and assembly.</title>
        <authorList>
            <person name="Kang H."/>
            <person name="Kim H."/>
            <person name="Joh K."/>
        </authorList>
    </citation>
    <scope>NUCLEOTIDE SEQUENCE [LARGE SCALE GENOMIC DNA]</scope>
    <source>
        <strain evidence="3 4">HME9304</strain>
    </source>
</reference>
<keyword evidence="4" id="KW-1185">Reference proteome</keyword>
<evidence type="ECO:0000256" key="2">
    <source>
        <dbReference type="ARBA" id="ARBA00023295"/>
    </source>
</evidence>
<dbReference type="AlphaFoldDB" id="A0A2Z4LWF1"/>
<name>A0A2Z4LWF1_9FLAO</name>
<evidence type="ECO:0000313" key="4">
    <source>
        <dbReference type="Proteomes" id="UP000248536"/>
    </source>
</evidence>
<dbReference type="PRINTS" id="PR00744">
    <property type="entry name" value="GLHYDRLASE37"/>
</dbReference>
<dbReference type="GO" id="GO:0004555">
    <property type="term" value="F:alpha,alpha-trehalase activity"/>
    <property type="evidence" value="ECO:0007669"/>
    <property type="project" value="UniProtKB-EC"/>
</dbReference>
<organism evidence="3 4">
    <name type="scientific">Flagellimonas maritima</name>
    <dbReference type="NCBI Taxonomy" id="1383885"/>
    <lineage>
        <taxon>Bacteria</taxon>
        <taxon>Pseudomonadati</taxon>
        <taxon>Bacteroidota</taxon>
        <taxon>Flavobacteriia</taxon>
        <taxon>Flavobacteriales</taxon>
        <taxon>Flavobacteriaceae</taxon>
        <taxon>Flagellimonas</taxon>
    </lineage>
</organism>
<dbReference type="SUPFAM" id="SSF48208">
    <property type="entry name" value="Six-hairpin glycosidases"/>
    <property type="match status" value="1"/>
</dbReference>
<dbReference type="RefSeq" id="WP_112379413.1">
    <property type="nucleotide sequence ID" value="NZ_CP030104.1"/>
</dbReference>
<dbReference type="Proteomes" id="UP000248536">
    <property type="component" value="Chromosome"/>
</dbReference>
<dbReference type="PANTHER" id="PTHR23403:SF1">
    <property type="entry name" value="TREHALASE"/>
    <property type="match status" value="1"/>
</dbReference>
<accession>A0A2Z4LWF1</accession>
<dbReference type="InterPro" id="IPR018232">
    <property type="entry name" value="Glyco_hydro_37_CS"/>
</dbReference>
<protein>
    <submittedName>
        <fullName evidence="3">Alpha,alpha-trehalase</fullName>
        <ecNumber evidence="3">3.2.1.28</ecNumber>
    </submittedName>
</protein>
<dbReference type="EC" id="3.2.1.28" evidence="3"/>
<dbReference type="InterPro" id="IPR012341">
    <property type="entry name" value="6hp_glycosidase-like_sf"/>
</dbReference>
<evidence type="ECO:0000256" key="1">
    <source>
        <dbReference type="ARBA" id="ARBA00022801"/>
    </source>
</evidence>